<keyword evidence="4" id="KW-0255">Endonuclease</keyword>
<dbReference type="SUPFAM" id="SSF54060">
    <property type="entry name" value="His-Me finger endonucleases"/>
    <property type="match status" value="1"/>
</dbReference>
<evidence type="ECO:0000256" key="1">
    <source>
        <dbReference type="ARBA" id="ARBA00006811"/>
    </source>
</evidence>
<evidence type="ECO:0000256" key="2">
    <source>
        <dbReference type="ARBA" id="ARBA00022529"/>
    </source>
</evidence>
<keyword evidence="5" id="KW-0378">Hydrolase</keyword>
<reference evidence="8 9" key="1">
    <citation type="journal article" date="2015" name="Genome Announc.">
        <title>De Novo Genome Sequence of Yersinia aleksiciae Y159T.</title>
        <authorList>
            <person name="Sprague L.D."/>
            <person name="Neubauer H."/>
        </authorList>
    </citation>
    <scope>NUCLEOTIDE SEQUENCE [LARGE SCALE GENOMIC DNA]</scope>
    <source>
        <strain evidence="8 9">159</strain>
    </source>
</reference>
<evidence type="ECO:0000256" key="3">
    <source>
        <dbReference type="ARBA" id="ARBA00022722"/>
    </source>
</evidence>
<dbReference type="EMBL" id="CP011975">
    <property type="protein sequence ID" value="AKP33846.1"/>
    <property type="molecule type" value="Genomic_DNA"/>
</dbReference>
<organism evidence="8 9">
    <name type="scientific">Yersinia aleksiciae</name>
    <dbReference type="NCBI Taxonomy" id="263819"/>
    <lineage>
        <taxon>Bacteria</taxon>
        <taxon>Pseudomonadati</taxon>
        <taxon>Pseudomonadota</taxon>
        <taxon>Gammaproteobacteria</taxon>
        <taxon>Enterobacterales</taxon>
        <taxon>Yersiniaceae</taxon>
        <taxon>Yersinia</taxon>
    </lineage>
</organism>
<dbReference type="InterPro" id="IPR037146">
    <property type="entry name" value="Colicin/pyocin_DNase_dom_sf"/>
</dbReference>
<dbReference type="Pfam" id="PF21431">
    <property type="entry name" value="Col-Pyo_DNase"/>
    <property type="match status" value="1"/>
</dbReference>
<keyword evidence="7" id="KW-0078">Bacteriocin</keyword>
<keyword evidence="3" id="KW-0540">Nuclease</keyword>
<protein>
    <submittedName>
        <fullName evidence="8">S-type pyocin</fullName>
    </submittedName>
</protein>
<evidence type="ECO:0000313" key="9">
    <source>
        <dbReference type="Proteomes" id="UP000069914"/>
    </source>
</evidence>
<dbReference type="InterPro" id="IPR044925">
    <property type="entry name" value="His-Me_finger_sf"/>
</dbReference>
<accession>A0ABN4H9D1</accession>
<name>A0ABN4H9D1_YERAE</name>
<comment type="similarity">
    <text evidence="1">Belongs to the colicin/pyosin nuclease family.</text>
</comment>
<dbReference type="CDD" id="cd00085">
    <property type="entry name" value="HNHc"/>
    <property type="match status" value="1"/>
</dbReference>
<gene>
    <name evidence="8" type="ORF">ACZ76_09980</name>
</gene>
<keyword evidence="9" id="KW-1185">Reference proteome</keyword>
<dbReference type="InterPro" id="IPR003615">
    <property type="entry name" value="HNH_nuc"/>
</dbReference>
<evidence type="ECO:0000256" key="7">
    <source>
        <dbReference type="ARBA" id="ARBA00023048"/>
    </source>
</evidence>
<evidence type="ECO:0000313" key="8">
    <source>
        <dbReference type="EMBL" id="AKP33846.1"/>
    </source>
</evidence>
<evidence type="ECO:0000256" key="5">
    <source>
        <dbReference type="ARBA" id="ARBA00022801"/>
    </source>
</evidence>
<proteinExistence type="inferred from homology"/>
<evidence type="ECO:0000256" key="6">
    <source>
        <dbReference type="ARBA" id="ARBA00023022"/>
    </source>
</evidence>
<keyword evidence="2" id="KW-0929">Antimicrobial</keyword>
<sequence>MKNEYAPFVKKSDKAGQRVRNELHHKIPISQGGDVYNVDNINVVTPKRHIEIHSKKGGFIDGK</sequence>
<keyword evidence="6" id="KW-0044">Antibiotic</keyword>
<dbReference type="Proteomes" id="UP000069914">
    <property type="component" value="Chromosome"/>
</dbReference>
<evidence type="ECO:0000256" key="4">
    <source>
        <dbReference type="ARBA" id="ARBA00022759"/>
    </source>
</evidence>
<dbReference type="Gene3D" id="3.90.540.10">
    <property type="entry name" value="Colicin/pyocin, DNase domain"/>
    <property type="match status" value="1"/>
</dbReference>